<keyword evidence="5" id="KW-1185">Reference proteome</keyword>
<proteinExistence type="predicted"/>
<organism evidence="4 5">
    <name type="scientific">Rheinheimera marina</name>
    <dbReference type="NCBI Taxonomy" id="1774958"/>
    <lineage>
        <taxon>Bacteria</taxon>
        <taxon>Pseudomonadati</taxon>
        <taxon>Pseudomonadota</taxon>
        <taxon>Gammaproteobacteria</taxon>
        <taxon>Chromatiales</taxon>
        <taxon>Chromatiaceae</taxon>
        <taxon>Rheinheimera</taxon>
    </lineage>
</organism>
<keyword evidence="2" id="KW-0732">Signal</keyword>
<evidence type="ECO:0000313" key="5">
    <source>
        <dbReference type="Proteomes" id="UP001595962"/>
    </source>
</evidence>
<dbReference type="PANTHER" id="PTHR43283:SF11">
    <property type="entry name" value="BETA-LACTAMASE-RELATED DOMAIN-CONTAINING PROTEIN"/>
    <property type="match status" value="1"/>
</dbReference>
<dbReference type="GO" id="GO:0016787">
    <property type="term" value="F:hydrolase activity"/>
    <property type="evidence" value="ECO:0007669"/>
    <property type="project" value="UniProtKB-KW"/>
</dbReference>
<protein>
    <submittedName>
        <fullName evidence="4">Serine hydrolase domain-containing protein</fullName>
        <ecNumber evidence="4">3.-.-.-</ecNumber>
    </submittedName>
</protein>
<feature type="chain" id="PRO_5046399180" evidence="2">
    <location>
        <begin position="16"/>
        <end position="409"/>
    </location>
</feature>
<dbReference type="Gene3D" id="3.40.710.10">
    <property type="entry name" value="DD-peptidase/beta-lactamase superfamily"/>
    <property type="match status" value="1"/>
</dbReference>
<dbReference type="RefSeq" id="WP_377331890.1">
    <property type="nucleotide sequence ID" value="NZ_JBHSGB010000004.1"/>
</dbReference>
<dbReference type="InterPro" id="IPR001466">
    <property type="entry name" value="Beta-lactam-related"/>
</dbReference>
<evidence type="ECO:0000256" key="2">
    <source>
        <dbReference type="SAM" id="SignalP"/>
    </source>
</evidence>
<dbReference type="EMBL" id="JBHSGB010000004">
    <property type="protein sequence ID" value="MFC4654141.1"/>
    <property type="molecule type" value="Genomic_DNA"/>
</dbReference>
<gene>
    <name evidence="4" type="ORF">ACFO3I_03770</name>
</gene>
<keyword evidence="1 4" id="KW-0378">Hydrolase</keyword>
<evidence type="ECO:0000313" key="4">
    <source>
        <dbReference type="EMBL" id="MFC4654141.1"/>
    </source>
</evidence>
<feature type="domain" description="Beta-lactamase-related" evidence="3">
    <location>
        <begin position="27"/>
        <end position="381"/>
    </location>
</feature>
<accession>A0ABV9JI48</accession>
<dbReference type="Proteomes" id="UP001595962">
    <property type="component" value="Unassembled WGS sequence"/>
</dbReference>
<evidence type="ECO:0000259" key="3">
    <source>
        <dbReference type="Pfam" id="PF00144"/>
    </source>
</evidence>
<reference evidence="5" key="1">
    <citation type="journal article" date="2019" name="Int. J. Syst. Evol. Microbiol.">
        <title>The Global Catalogue of Microorganisms (GCM) 10K type strain sequencing project: providing services to taxonomists for standard genome sequencing and annotation.</title>
        <authorList>
            <consortium name="The Broad Institute Genomics Platform"/>
            <consortium name="The Broad Institute Genome Sequencing Center for Infectious Disease"/>
            <person name="Wu L."/>
            <person name="Ma J."/>
        </authorList>
    </citation>
    <scope>NUCLEOTIDE SEQUENCE [LARGE SCALE GENOMIC DNA]</scope>
    <source>
        <strain evidence="5">DT28</strain>
    </source>
</reference>
<dbReference type="EC" id="3.-.-.-" evidence="4"/>
<feature type="signal peptide" evidence="2">
    <location>
        <begin position="1"/>
        <end position="15"/>
    </location>
</feature>
<sequence>MRYFLLLFFSLPLWAQPGLDAGRLQPLDQLMQQAIAAGQTPGAVLLVGQGDKVVYHKAFGRFSTADSPAVQPDSIYDWASLTKPLTASLILRLQEQGKLSLSDPIGGYLPELTDAAVKALTIRQLLTHSSGLPPSFDLSSDWSAAEGFAAQLAALRLTQPSGQFVYSDIGFVLLGLIAERAAATPLHELMQHWVLKPLGMHDTRYLPLCQPLCPLPAQIARRLVPTALRTSHPAYQRLPAGVDQLQGIVHDPTAQRLNGVAGHAGLFGSAADLALWLQMLQQALQGQMTAVLSPASAQLMISPHWSGTKQGAVTRGLGLDISSAFASVRGELFPVGSVGHSGYTGTSFWLDPQSGTYLVLLSNRTYPNDSASIRQLRARLATVVAAAVTGVSLQQRQQAARYYLQPMVE</sequence>
<dbReference type="InterPro" id="IPR012338">
    <property type="entry name" value="Beta-lactam/transpept-like"/>
</dbReference>
<dbReference type="PANTHER" id="PTHR43283">
    <property type="entry name" value="BETA-LACTAMASE-RELATED"/>
    <property type="match status" value="1"/>
</dbReference>
<comment type="caution">
    <text evidence="4">The sequence shown here is derived from an EMBL/GenBank/DDBJ whole genome shotgun (WGS) entry which is preliminary data.</text>
</comment>
<evidence type="ECO:0000256" key="1">
    <source>
        <dbReference type="ARBA" id="ARBA00022801"/>
    </source>
</evidence>
<dbReference type="InterPro" id="IPR050789">
    <property type="entry name" value="Diverse_Enzym_Activities"/>
</dbReference>
<dbReference type="Pfam" id="PF00144">
    <property type="entry name" value="Beta-lactamase"/>
    <property type="match status" value="1"/>
</dbReference>
<name>A0ABV9JI48_9GAMM</name>
<dbReference type="SUPFAM" id="SSF56601">
    <property type="entry name" value="beta-lactamase/transpeptidase-like"/>
    <property type="match status" value="1"/>
</dbReference>